<dbReference type="EMBL" id="CP025611">
    <property type="protein sequence ID" value="AUN31268.1"/>
    <property type="molecule type" value="Genomic_DNA"/>
</dbReference>
<evidence type="ECO:0000313" key="2">
    <source>
        <dbReference type="Proteomes" id="UP000234752"/>
    </source>
</evidence>
<keyword evidence="2" id="KW-1185">Reference proteome</keyword>
<dbReference type="KEGG" id="ncb:C0V82_14250"/>
<dbReference type="RefSeq" id="WP_102112875.1">
    <property type="nucleotide sequence ID" value="NZ_BMGN01000005.1"/>
</dbReference>
<accession>A0A2K9NDS0</accession>
<proteinExistence type="predicted"/>
<sequence>MKDLGIMTEIASGRQACPAPVIHAAGVLRCLERQQGTSLMLSSVLAALGYGAAITGRGAFMVNCFSKAAEGLAEDIEDMQRDGVLPPAAADGFEMDPDTVAQLIVDGGNLGLTELIIQAGWSNEGAAKPFCWPDEPNIVDLSAIRKQREG</sequence>
<organism evidence="1 2">
    <name type="scientific">Niveispirillum cyanobacteriorum</name>
    <dbReference type="NCBI Taxonomy" id="1612173"/>
    <lineage>
        <taxon>Bacteria</taxon>
        <taxon>Pseudomonadati</taxon>
        <taxon>Pseudomonadota</taxon>
        <taxon>Alphaproteobacteria</taxon>
        <taxon>Rhodospirillales</taxon>
        <taxon>Azospirillaceae</taxon>
        <taxon>Niveispirillum</taxon>
    </lineage>
</organism>
<gene>
    <name evidence="1" type="ORF">C0V82_14250</name>
</gene>
<dbReference type="AlphaFoldDB" id="A0A2K9NDS0"/>
<evidence type="ECO:0000313" key="1">
    <source>
        <dbReference type="EMBL" id="AUN31268.1"/>
    </source>
</evidence>
<name>A0A2K9NDS0_9PROT</name>
<reference evidence="1 2" key="1">
    <citation type="submission" date="2017-12" db="EMBL/GenBank/DDBJ databases">
        <title>Genomes of bacteria within cyanobacterial aggregates.</title>
        <authorList>
            <person name="Cai H."/>
        </authorList>
    </citation>
    <scope>NUCLEOTIDE SEQUENCE [LARGE SCALE GENOMIC DNA]</scope>
    <source>
        <strain evidence="1 2">TH16</strain>
    </source>
</reference>
<protein>
    <submittedName>
        <fullName evidence="1">Uncharacterized protein</fullName>
    </submittedName>
</protein>
<dbReference type="Proteomes" id="UP000234752">
    <property type="component" value="Chromosome eg_1"/>
</dbReference>